<feature type="region of interest" description="Disordered" evidence="1">
    <location>
        <begin position="138"/>
        <end position="290"/>
    </location>
</feature>
<organism evidence="3 4">
    <name type="scientific">Puccinia graminis f. sp. tritici</name>
    <dbReference type="NCBI Taxonomy" id="56615"/>
    <lineage>
        <taxon>Eukaryota</taxon>
        <taxon>Fungi</taxon>
        <taxon>Dikarya</taxon>
        <taxon>Basidiomycota</taxon>
        <taxon>Pucciniomycotina</taxon>
        <taxon>Pucciniomycetes</taxon>
        <taxon>Pucciniales</taxon>
        <taxon>Pucciniaceae</taxon>
        <taxon>Puccinia</taxon>
    </lineage>
</organism>
<feature type="compositionally biased region" description="Polar residues" evidence="1">
    <location>
        <begin position="139"/>
        <end position="149"/>
    </location>
</feature>
<gene>
    <name evidence="3" type="ORF">PGT21_026665</name>
</gene>
<comment type="caution">
    <text evidence="3">The sequence shown here is derived from an EMBL/GenBank/DDBJ whole genome shotgun (WGS) entry which is preliminary data.</text>
</comment>
<feature type="region of interest" description="Disordered" evidence="1">
    <location>
        <begin position="587"/>
        <end position="737"/>
    </location>
</feature>
<proteinExistence type="predicted"/>
<dbReference type="Proteomes" id="UP000324748">
    <property type="component" value="Unassembled WGS sequence"/>
</dbReference>
<protein>
    <submittedName>
        <fullName evidence="3">Uncharacterized protein</fullName>
    </submittedName>
</protein>
<reference evidence="3 4" key="1">
    <citation type="submission" date="2019-05" db="EMBL/GenBank/DDBJ databases">
        <title>Emergence of the Ug99 lineage of the wheat stem rust pathogen through somatic hybridization.</title>
        <authorList>
            <person name="Li F."/>
            <person name="Upadhyaya N.M."/>
            <person name="Sperschneider J."/>
            <person name="Matny O."/>
            <person name="Nguyen-Phuc H."/>
            <person name="Mago R."/>
            <person name="Raley C."/>
            <person name="Miller M.E."/>
            <person name="Silverstein K.A.T."/>
            <person name="Henningsen E."/>
            <person name="Hirsch C.D."/>
            <person name="Visser B."/>
            <person name="Pretorius Z.A."/>
            <person name="Steffenson B.J."/>
            <person name="Schwessinger B."/>
            <person name="Dodds P.N."/>
            <person name="Figueroa M."/>
        </authorList>
    </citation>
    <scope>NUCLEOTIDE SEQUENCE [LARGE SCALE GENOMIC DNA]</scope>
    <source>
        <strain evidence="3">21-0</strain>
    </source>
</reference>
<feature type="region of interest" description="Disordered" evidence="1">
    <location>
        <begin position="512"/>
        <end position="533"/>
    </location>
</feature>
<feature type="region of interest" description="Disordered" evidence="1">
    <location>
        <begin position="352"/>
        <end position="451"/>
    </location>
</feature>
<feature type="compositionally biased region" description="Polar residues" evidence="1">
    <location>
        <begin position="645"/>
        <end position="659"/>
    </location>
</feature>
<feature type="chain" id="PRO_5023040080" evidence="2">
    <location>
        <begin position="21"/>
        <end position="1195"/>
    </location>
</feature>
<feature type="compositionally biased region" description="Polar residues" evidence="1">
    <location>
        <begin position="226"/>
        <end position="259"/>
    </location>
</feature>
<dbReference type="EMBL" id="VSWC01000054">
    <property type="protein sequence ID" value="KAA1099960.1"/>
    <property type="molecule type" value="Genomic_DNA"/>
</dbReference>
<sequence>MSRNWRCLSVLVLLACRVRCMLRPSPIPEHVWHGPQQASYPQAFQETSGPGGRMAMLITSDQSHHQFMGAAGPASSMFSHTAPAPAVFYPPYNMQQGAHLSDTHLYPTAFISPTSPPLQSLGHDIPPYQHEPQRILPEQHSSTAQSSQLPGPRPKAKGINSNSQMTPPSPRKIADTPVSKSRLNPHATPFTPPLKGSKQKDDSKIVSTEEKDEGPVEHESGENGCPTESLTSTANDSSQPEFQTNKLESALQSPSQTGEVSDHSFGHHREGKLDLDDMQQTKQSTAEIEKDDIAEGTAYLRNVFNIQSPSADESESQKNVVVRTKDGTAITLGENGEGENGLQGDINRETKVPANSIEPPSSSILLPASMGQDGLSTKKYEQDFPSLLFSSEKNHPAKATTSSRPPNPNHKVGRIPQRERKVKNETPSVSRSINRTDGKSKEAGHFSRETISFLDEKSKQLREKTKALAGERKPSIDSVSTEKGVVSLISKRKPNVPPIKSGVKEVKFEKTSPLSTELGGNTNVRDSFPSKSEKLNDELVASKIINAEETSHNPTSAAQVDHLQSKNFPKTIVSDIEKSSTKPVIAIMGDETNASPTTQAIETPLQSVIPKQKTPHKKKKFQKPKNKIGNENDKSLIKGKLTSGLPLNSPQKSSESQNALKDPNAIEGSFAQDGVSRKQNPQLSSNSDQSNGESEPSPQSKSPLQVEEPLPNSEQHSTTDQLFSQAGPEIKSKTTTRNYQKMKQTLLNKDKVDKINVDEVLSLEDTFYIPFEEELQKSNGKSPYKWMTKKGKLVEGMKAQDFQEACRIYGEERAAKIAAADVNLRIANYLGALYEPLSDDKLQLILSSSFHNEAFEVLEYYWENHPKEFQKVESSIAETFERFEGARRVITARKLLQKHVLADNWLEFREDALENRKLSEYQLRGLESAWRISINPAEIKNIRHPFGDQNVKIEVLIGRKEHMRWKALEKYLIDRRDLEEWWVNEPFSLENESLKFGLDVTTILQVGDALQFGHNGWSHLRKSNDRIDSEYANLLNIVLNEKGMLPWPESAERIWLARLPEDLYRQRFQEISRYIWTSEEPKKGSVKVESFPKSKKVLLEHLNHKLVNSQDSHLWFELLRSLCNDHEHIIDLEGFLRKMKVWKAPYYKFHSQIHLTDDEKSALIAWLTKIPRYNPASKSNVQSLARIKHIFPSIF</sequence>
<keyword evidence="4" id="KW-1185">Reference proteome</keyword>
<evidence type="ECO:0000313" key="3">
    <source>
        <dbReference type="EMBL" id="KAA1099960.1"/>
    </source>
</evidence>
<dbReference type="AlphaFoldDB" id="A0A5B0PH50"/>
<evidence type="ECO:0000256" key="1">
    <source>
        <dbReference type="SAM" id="MobiDB-lite"/>
    </source>
</evidence>
<feature type="signal peptide" evidence="2">
    <location>
        <begin position="1"/>
        <end position="20"/>
    </location>
</feature>
<evidence type="ECO:0000313" key="4">
    <source>
        <dbReference type="Proteomes" id="UP000324748"/>
    </source>
</evidence>
<feature type="compositionally biased region" description="Polar residues" evidence="1">
    <location>
        <begin position="677"/>
        <end position="703"/>
    </location>
</feature>
<feature type="compositionally biased region" description="Basic and acidic residues" evidence="1">
    <location>
        <begin position="434"/>
        <end position="451"/>
    </location>
</feature>
<feature type="compositionally biased region" description="Basic and acidic residues" evidence="1">
    <location>
        <begin position="198"/>
        <end position="221"/>
    </location>
</feature>
<accession>A0A5B0PH50</accession>
<evidence type="ECO:0000256" key="2">
    <source>
        <dbReference type="SAM" id="SignalP"/>
    </source>
</evidence>
<name>A0A5B0PH50_PUCGR</name>
<keyword evidence="2" id="KW-0732">Signal</keyword>
<feature type="compositionally biased region" description="Basic residues" evidence="1">
    <location>
        <begin position="613"/>
        <end position="626"/>
    </location>
</feature>
<feature type="compositionally biased region" description="Low complexity" evidence="1">
    <location>
        <begin position="356"/>
        <end position="369"/>
    </location>
</feature>
<feature type="compositionally biased region" description="Polar residues" evidence="1">
    <location>
        <begin position="712"/>
        <end position="724"/>
    </location>
</feature>
<feature type="compositionally biased region" description="Polar residues" evidence="1">
    <location>
        <begin position="592"/>
        <end position="606"/>
    </location>
</feature>
<feature type="compositionally biased region" description="Basic and acidic residues" evidence="1">
    <location>
        <begin position="260"/>
        <end position="275"/>
    </location>
</feature>
<feature type="compositionally biased region" description="Polar residues" evidence="1">
    <location>
        <begin position="512"/>
        <end position="525"/>
    </location>
</feature>